<evidence type="ECO:0000313" key="8">
    <source>
        <dbReference type="EMBL" id="ACB95907.1"/>
    </source>
</evidence>
<dbReference type="Pfam" id="PF13505">
    <property type="entry name" value="OMP_b-brl"/>
    <property type="match status" value="1"/>
</dbReference>
<comment type="subcellular location">
    <subcellularLocation>
        <location evidence="1">Cell outer membrane</location>
    </subcellularLocation>
</comment>
<dbReference type="InterPro" id="IPR051692">
    <property type="entry name" value="OMP-like"/>
</dbReference>
<dbReference type="AlphaFoldDB" id="B2IHC2"/>
<reference evidence="8 9" key="2">
    <citation type="journal article" date="2010" name="J. Bacteriol.">
        <title>Complete genome sequence of Beijerinckia indica subsp. indica.</title>
        <authorList>
            <person name="Tamas I."/>
            <person name="Dedysh S.N."/>
            <person name="Liesack W."/>
            <person name="Stott M.B."/>
            <person name="Alam M."/>
            <person name="Murrell J.C."/>
            <person name="Dunfield P.F."/>
        </authorList>
    </citation>
    <scope>NUCLEOTIDE SEQUENCE [LARGE SCALE GENOMIC DNA]</scope>
    <source>
        <strain evidence="9">ATCC 9039 / DSM 1715 / NCIMB 8712</strain>
    </source>
</reference>
<dbReference type="PANTHER" id="PTHR34001:SF3">
    <property type="entry name" value="BLL7405 PROTEIN"/>
    <property type="match status" value="1"/>
</dbReference>
<dbReference type="OrthoDB" id="8455142at2"/>
<dbReference type="RefSeq" id="WP_012385260.1">
    <property type="nucleotide sequence ID" value="NC_010581.1"/>
</dbReference>
<evidence type="ECO:0000259" key="7">
    <source>
        <dbReference type="Pfam" id="PF13505"/>
    </source>
</evidence>
<feature type="signal peptide" evidence="6">
    <location>
        <begin position="1"/>
        <end position="21"/>
    </location>
</feature>
<evidence type="ECO:0000256" key="4">
    <source>
        <dbReference type="ARBA" id="ARBA00023237"/>
    </source>
</evidence>
<dbReference type="Proteomes" id="UP000001695">
    <property type="component" value="Chromosome"/>
</dbReference>
<keyword evidence="9" id="KW-1185">Reference proteome</keyword>
<evidence type="ECO:0000256" key="1">
    <source>
        <dbReference type="ARBA" id="ARBA00004442"/>
    </source>
</evidence>
<dbReference type="NCBIfam" id="TIGR01414">
    <property type="entry name" value="autotrans_barl"/>
    <property type="match status" value="1"/>
</dbReference>
<name>B2IHC2_BEII9</name>
<dbReference type="GO" id="GO:0009279">
    <property type="term" value="C:cell outer membrane"/>
    <property type="evidence" value="ECO:0007669"/>
    <property type="project" value="UniProtKB-SubCell"/>
</dbReference>
<feature type="chain" id="PRO_5002777108" evidence="6">
    <location>
        <begin position="22"/>
        <end position="250"/>
    </location>
</feature>
<sequence>MLRKFLLSTTAFAALSGAALAADLPSRAAPPVYVPPVPIFTWTGVYVGGDIGYAWGNTSYNSQIFSAPARFAFGSYSPDGVTGGAHVGYNFQAGPSFIGTGNFVIGIEGDVQGSNYSKSVVGFANDIYTSKLDITGSIRGRLGIAFDRALIYATGGAAFGGITNQLQLRNGAFFSNDRTAVGWTVGGGIEYAVTNNWSVRAQYLYSDYGHTNSFFPNAQVHKHDTQNKVTVGFSYKFDTFAPLAPVVAKY</sequence>
<dbReference type="KEGG" id="bid:Bind_2294"/>
<evidence type="ECO:0000256" key="2">
    <source>
        <dbReference type="ARBA" id="ARBA00022729"/>
    </source>
</evidence>
<dbReference type="InterPro" id="IPR027385">
    <property type="entry name" value="Beta-barrel_OMP"/>
</dbReference>
<protein>
    <submittedName>
        <fullName evidence="8">Porin</fullName>
    </submittedName>
</protein>
<accession>B2IHC2</accession>
<organism evidence="8 9">
    <name type="scientific">Beijerinckia indica subsp. indica (strain ATCC 9039 / DSM 1715 / NCIMB 8712)</name>
    <dbReference type="NCBI Taxonomy" id="395963"/>
    <lineage>
        <taxon>Bacteria</taxon>
        <taxon>Pseudomonadati</taxon>
        <taxon>Pseudomonadota</taxon>
        <taxon>Alphaproteobacteria</taxon>
        <taxon>Hyphomicrobiales</taxon>
        <taxon>Beijerinckiaceae</taxon>
        <taxon>Beijerinckia</taxon>
    </lineage>
</organism>
<dbReference type="eggNOG" id="COG3637">
    <property type="taxonomic scope" value="Bacteria"/>
</dbReference>
<reference evidence="9" key="1">
    <citation type="submission" date="2008-03" db="EMBL/GenBank/DDBJ databases">
        <title>Complete sequence of chromosome of Beijerinckia indica subsp. indica ATCC 9039.</title>
        <authorList>
            <consortium name="US DOE Joint Genome Institute"/>
            <person name="Copeland A."/>
            <person name="Lucas S."/>
            <person name="Lapidus A."/>
            <person name="Glavina del Rio T."/>
            <person name="Dalin E."/>
            <person name="Tice H."/>
            <person name="Bruce D."/>
            <person name="Goodwin L."/>
            <person name="Pitluck S."/>
            <person name="LaButti K."/>
            <person name="Schmutz J."/>
            <person name="Larimer F."/>
            <person name="Land M."/>
            <person name="Hauser L."/>
            <person name="Kyrpides N."/>
            <person name="Mikhailova N."/>
            <person name="Dunfield P.F."/>
            <person name="Dedysh S.N."/>
            <person name="Liesack W."/>
            <person name="Saw J.H."/>
            <person name="Alam M."/>
            <person name="Chen Y."/>
            <person name="Murrell J.C."/>
            <person name="Richardson P."/>
        </authorList>
    </citation>
    <scope>NUCLEOTIDE SEQUENCE [LARGE SCALE GENOMIC DNA]</scope>
    <source>
        <strain evidence="9">ATCC 9039 / DSM 1715 / NCIMB 8712</strain>
    </source>
</reference>
<dbReference type="InterPro" id="IPR006315">
    <property type="entry name" value="OM_autotransptr_brl_dom"/>
</dbReference>
<evidence type="ECO:0000313" key="9">
    <source>
        <dbReference type="Proteomes" id="UP000001695"/>
    </source>
</evidence>
<proteinExistence type="inferred from homology"/>
<dbReference type="PANTHER" id="PTHR34001">
    <property type="entry name" value="BLL7405 PROTEIN"/>
    <property type="match status" value="1"/>
</dbReference>
<keyword evidence="2 6" id="KW-0732">Signal</keyword>
<dbReference type="HOGENOM" id="CLU_037100_0_1_5"/>
<keyword evidence="3" id="KW-0472">Membrane</keyword>
<gene>
    <name evidence="8" type="ordered locus">Bind_2294</name>
</gene>
<evidence type="ECO:0000256" key="3">
    <source>
        <dbReference type="ARBA" id="ARBA00023136"/>
    </source>
</evidence>
<evidence type="ECO:0000256" key="5">
    <source>
        <dbReference type="ARBA" id="ARBA00038306"/>
    </source>
</evidence>
<evidence type="ECO:0000256" key="6">
    <source>
        <dbReference type="SAM" id="SignalP"/>
    </source>
</evidence>
<feature type="domain" description="Outer membrane protein beta-barrel" evidence="7">
    <location>
        <begin position="41"/>
        <end position="237"/>
    </location>
</feature>
<dbReference type="STRING" id="395963.Bind_2294"/>
<comment type="similarity">
    <text evidence="5">Belongs to the Omp25/RopB family.</text>
</comment>
<dbReference type="InterPro" id="IPR011250">
    <property type="entry name" value="OMP/PagP_B-barrel"/>
</dbReference>
<keyword evidence="4" id="KW-0998">Cell outer membrane</keyword>
<dbReference type="EMBL" id="CP001016">
    <property type="protein sequence ID" value="ACB95907.1"/>
    <property type="molecule type" value="Genomic_DNA"/>
</dbReference>
<dbReference type="SUPFAM" id="SSF56925">
    <property type="entry name" value="OMPA-like"/>
    <property type="match status" value="1"/>
</dbReference>
<dbReference type="Gene3D" id="2.40.160.20">
    <property type="match status" value="1"/>
</dbReference>